<proteinExistence type="predicted"/>
<sequence length="92" mass="10752">MSLSEKKARLRFSYNDDLALLREFVRENPLLYSGDEGWELLRRNVEVLTGKGFTLRTLKQHLILLIDLWVKKDKIDNVRSGIEGMCSEKDNL</sequence>
<gene>
    <name evidence="1" type="ORF">RN001_002472</name>
</gene>
<evidence type="ECO:0000313" key="2">
    <source>
        <dbReference type="Proteomes" id="UP001353858"/>
    </source>
</evidence>
<dbReference type="AlphaFoldDB" id="A0AAN7SDB1"/>
<evidence type="ECO:0000313" key="1">
    <source>
        <dbReference type="EMBL" id="KAK4886201.1"/>
    </source>
</evidence>
<organism evidence="1 2">
    <name type="scientific">Aquatica leii</name>
    <dbReference type="NCBI Taxonomy" id="1421715"/>
    <lineage>
        <taxon>Eukaryota</taxon>
        <taxon>Metazoa</taxon>
        <taxon>Ecdysozoa</taxon>
        <taxon>Arthropoda</taxon>
        <taxon>Hexapoda</taxon>
        <taxon>Insecta</taxon>
        <taxon>Pterygota</taxon>
        <taxon>Neoptera</taxon>
        <taxon>Endopterygota</taxon>
        <taxon>Coleoptera</taxon>
        <taxon>Polyphaga</taxon>
        <taxon>Elateriformia</taxon>
        <taxon>Elateroidea</taxon>
        <taxon>Lampyridae</taxon>
        <taxon>Luciolinae</taxon>
        <taxon>Aquatica</taxon>
    </lineage>
</organism>
<dbReference type="EMBL" id="JARPUR010000001">
    <property type="protein sequence ID" value="KAK4886201.1"/>
    <property type="molecule type" value="Genomic_DNA"/>
</dbReference>
<comment type="caution">
    <text evidence="1">The sequence shown here is derived from an EMBL/GenBank/DDBJ whole genome shotgun (WGS) entry which is preliminary data.</text>
</comment>
<dbReference type="Proteomes" id="UP001353858">
    <property type="component" value="Unassembled WGS sequence"/>
</dbReference>
<accession>A0AAN7SDB1</accession>
<keyword evidence="2" id="KW-1185">Reference proteome</keyword>
<name>A0AAN7SDB1_9COLE</name>
<reference evidence="2" key="1">
    <citation type="submission" date="2023-01" db="EMBL/GenBank/DDBJ databases">
        <title>Key to firefly adult light organ development and bioluminescence: homeobox transcription factors regulate luciferase expression and transportation to peroxisome.</title>
        <authorList>
            <person name="Fu X."/>
        </authorList>
    </citation>
    <scope>NUCLEOTIDE SEQUENCE [LARGE SCALE GENOMIC DNA]</scope>
</reference>
<protein>
    <submittedName>
        <fullName evidence="1">Uncharacterized protein</fullName>
    </submittedName>
</protein>